<dbReference type="EMBL" id="CCKQ01014920">
    <property type="protein sequence ID" value="CDW86727.1"/>
    <property type="molecule type" value="Genomic_DNA"/>
</dbReference>
<sequence>MFYQNQVAAVKLTEQNIQDNTGVHVLNLNQHCKSLEKGSQKHKKNKKSKNQKDIYQANNWQGIKGQNQEDEQNQNNYKLPSYSSCLQAEIYPQNYQKLRDYFEVAIKDQKIADLNFKNMLKSSKQKHNINTKLESLYRSDKGYNNSTSSRQNQIYYFSSNINDKYRQLLQDQKLKQLMDQQQLRRSIQLHQKNLLQMRSYNDQQHVDGSISPIKAVNPEYLNIDTNERIQQI</sequence>
<dbReference type="InParanoid" id="A0A078AZW6"/>
<name>A0A078AZW6_STYLE</name>
<reference evidence="1 2" key="1">
    <citation type="submission" date="2014-06" db="EMBL/GenBank/DDBJ databases">
        <authorList>
            <person name="Swart Estienne"/>
        </authorList>
    </citation>
    <scope>NUCLEOTIDE SEQUENCE [LARGE SCALE GENOMIC DNA]</scope>
    <source>
        <strain evidence="1 2">130c</strain>
    </source>
</reference>
<dbReference type="Proteomes" id="UP000039865">
    <property type="component" value="Unassembled WGS sequence"/>
</dbReference>
<keyword evidence="2" id="KW-1185">Reference proteome</keyword>
<protein>
    <submittedName>
        <fullName evidence="1">Uncharacterized protein</fullName>
    </submittedName>
</protein>
<evidence type="ECO:0000313" key="1">
    <source>
        <dbReference type="EMBL" id="CDW86727.1"/>
    </source>
</evidence>
<proteinExistence type="predicted"/>
<dbReference type="AlphaFoldDB" id="A0A078AZW6"/>
<evidence type="ECO:0000313" key="2">
    <source>
        <dbReference type="Proteomes" id="UP000039865"/>
    </source>
</evidence>
<organism evidence="1 2">
    <name type="scientific">Stylonychia lemnae</name>
    <name type="common">Ciliate</name>
    <dbReference type="NCBI Taxonomy" id="5949"/>
    <lineage>
        <taxon>Eukaryota</taxon>
        <taxon>Sar</taxon>
        <taxon>Alveolata</taxon>
        <taxon>Ciliophora</taxon>
        <taxon>Intramacronucleata</taxon>
        <taxon>Spirotrichea</taxon>
        <taxon>Stichotrichia</taxon>
        <taxon>Sporadotrichida</taxon>
        <taxon>Oxytrichidae</taxon>
        <taxon>Stylonychinae</taxon>
        <taxon>Stylonychia</taxon>
    </lineage>
</organism>
<accession>A0A078AZW6</accession>
<gene>
    <name evidence="1" type="primary">Contig15904.g16954</name>
    <name evidence="1" type="ORF">STYLEM_15825</name>
</gene>